<dbReference type="GO" id="GO:0003735">
    <property type="term" value="F:structural constituent of ribosome"/>
    <property type="evidence" value="ECO:0007669"/>
    <property type="project" value="InterPro"/>
</dbReference>
<evidence type="ECO:0000259" key="8">
    <source>
        <dbReference type="Pfam" id="PF11788"/>
    </source>
</evidence>
<name>A0AB34PQW3_CANAX</name>
<keyword evidence="4" id="KW-0689">Ribosomal protein</keyword>
<comment type="subcellular location">
    <subcellularLocation>
        <location evidence="1">Mitochondrion</location>
    </subcellularLocation>
</comment>
<keyword evidence="6" id="KW-0687">Ribonucleoprotein</keyword>
<dbReference type="InterPro" id="IPR021757">
    <property type="entry name" value="Ribosomal_mL46_N"/>
</dbReference>
<evidence type="ECO:0000256" key="2">
    <source>
        <dbReference type="ARBA" id="ARBA00009070"/>
    </source>
</evidence>
<dbReference type="InterPro" id="IPR033650">
    <property type="entry name" value="Ribosomal_mL46_NUDIX"/>
</dbReference>
<dbReference type="AlphaFoldDB" id="A0AB34PQW3"/>
<evidence type="ECO:0000256" key="7">
    <source>
        <dbReference type="ARBA" id="ARBA00035190"/>
    </source>
</evidence>
<comment type="caution">
    <text evidence="9">The sequence shown here is derived from an EMBL/GenBank/DDBJ whole genome shotgun (WGS) entry which is preliminary data.</text>
</comment>
<evidence type="ECO:0000256" key="4">
    <source>
        <dbReference type="ARBA" id="ARBA00022980"/>
    </source>
</evidence>
<evidence type="ECO:0000313" key="9">
    <source>
        <dbReference type="EMBL" id="KGR08505.1"/>
    </source>
</evidence>
<evidence type="ECO:0000313" key="10">
    <source>
        <dbReference type="Proteomes" id="UP000030161"/>
    </source>
</evidence>
<evidence type="ECO:0000256" key="3">
    <source>
        <dbReference type="ARBA" id="ARBA00022946"/>
    </source>
</evidence>
<dbReference type="SMR" id="A0AB34PQW3"/>
<keyword evidence="5" id="KW-0496">Mitochondrion</keyword>
<evidence type="ECO:0000256" key="6">
    <source>
        <dbReference type="ARBA" id="ARBA00023274"/>
    </source>
</evidence>
<gene>
    <name evidence="9" type="ORF">MG3_04061</name>
</gene>
<evidence type="ECO:0000256" key="5">
    <source>
        <dbReference type="ARBA" id="ARBA00023128"/>
    </source>
</evidence>
<dbReference type="FunFam" id="3.90.79.10:FF:000081">
    <property type="entry name" value="54S ribosomal protein L17, mitochondrial"/>
    <property type="match status" value="1"/>
</dbReference>
<accession>A0AB34PQW3</accession>
<evidence type="ECO:0000256" key="1">
    <source>
        <dbReference type="ARBA" id="ARBA00004173"/>
    </source>
</evidence>
<dbReference type="EMBL" id="AJIX01000028">
    <property type="protein sequence ID" value="KGR08505.1"/>
    <property type="molecule type" value="Genomic_DNA"/>
</dbReference>
<protein>
    <recommendedName>
        <fullName evidence="7">Large ribosomal subunit protein mL46</fullName>
    </recommendedName>
</protein>
<proteinExistence type="inferred from homology"/>
<dbReference type="CDD" id="cd04661">
    <property type="entry name" value="NUDIX_MRP_L46"/>
    <property type="match status" value="1"/>
</dbReference>
<keyword evidence="3" id="KW-0809">Transit peptide</keyword>
<dbReference type="PANTHER" id="PTHR13124:SF12">
    <property type="entry name" value="LARGE RIBOSOMAL SUBUNIT PROTEIN ML46"/>
    <property type="match status" value="1"/>
</dbReference>
<dbReference type="GO" id="GO:0005762">
    <property type="term" value="C:mitochondrial large ribosomal subunit"/>
    <property type="evidence" value="ECO:0007669"/>
    <property type="project" value="TreeGrafter"/>
</dbReference>
<organism evidence="9 10">
    <name type="scientific">Candida albicans P78048</name>
    <dbReference type="NCBI Taxonomy" id="1094989"/>
    <lineage>
        <taxon>Eukaryota</taxon>
        <taxon>Fungi</taxon>
        <taxon>Dikarya</taxon>
        <taxon>Ascomycota</taxon>
        <taxon>Saccharomycotina</taxon>
        <taxon>Pichiomycetes</taxon>
        <taxon>Debaryomycetaceae</taxon>
        <taxon>Candida/Lodderomyces clade</taxon>
        <taxon>Candida</taxon>
    </lineage>
</organism>
<dbReference type="PANTHER" id="PTHR13124">
    <property type="entry name" value="39S RIBOSOMAL PROTEIN L46, MITOCHONDRIAL PRECURSOR-RELATED"/>
    <property type="match status" value="1"/>
</dbReference>
<sequence length="283" mass="33198">MRGSTFHKVIRTYSTTPASTSSSISSTLVLSRLPIITPDVPKFDQQFYNYQTELWRRLMWTFPKWFYFRPGTLSEQKFKELNENPVSYDPKVIYPRGKPDLKHNRDRRFRQYIRLPKTYKEESELVEGEENTQSDQDIARKIVPNSRITEADKKNDSTSLERKLSRTLYLVVKQSESDGEWKFPNFKQPENGDLVPLHELAETGLYSIGGKKINYFNVSRVPCHVIQDSKDSSKQYFIKSHILSGAFEAQEKDVEFKWLTKEELGECLSAEYYKDIEHLLNDV</sequence>
<dbReference type="Gene3D" id="3.90.79.10">
    <property type="entry name" value="Nucleoside Triphosphate Pyrophosphohydrolase"/>
    <property type="match status" value="1"/>
</dbReference>
<reference evidence="9 10" key="1">
    <citation type="submission" date="2013-12" db="EMBL/GenBank/DDBJ databases">
        <title>The Genome Sequence of Candida albicans P78048.</title>
        <authorList>
            <consortium name="The Broad Institute Genome Sequencing Platform"/>
            <consortium name="The Broad Institute Genome Sequencing Center for Infectious Disease"/>
            <person name="Cuomo C."/>
            <person name="Bennett R."/>
            <person name="Hirakawa M."/>
            <person name="Noverr M."/>
            <person name="Mitchell A."/>
            <person name="Young S.K."/>
            <person name="Zeng Q."/>
            <person name="Gargeya S."/>
            <person name="Fitzgerald M."/>
            <person name="Abouelleil A."/>
            <person name="Alvarado L."/>
            <person name="Berlin A.M."/>
            <person name="Chapman S.B."/>
            <person name="Dewar J."/>
            <person name="Goldberg J."/>
            <person name="Griggs A."/>
            <person name="Gujja S."/>
            <person name="Hansen M."/>
            <person name="Howarth C."/>
            <person name="Imamovic A."/>
            <person name="Larimer J."/>
            <person name="McCowan C."/>
            <person name="Murphy C."/>
            <person name="Pearson M."/>
            <person name="Priest M."/>
            <person name="Roberts A."/>
            <person name="Saif S."/>
            <person name="Shea T."/>
            <person name="Sykes S."/>
            <person name="Wortman J."/>
            <person name="Nusbaum C."/>
            <person name="Birren B."/>
        </authorList>
    </citation>
    <scope>NUCLEOTIDE SEQUENCE [LARGE SCALE GENOMIC DNA]</scope>
    <source>
        <strain evidence="9 10">P78048</strain>
    </source>
</reference>
<feature type="domain" description="Large ribosomal subunit protein mL46 N-terminal" evidence="8">
    <location>
        <begin position="23"/>
        <end position="152"/>
    </location>
</feature>
<dbReference type="InterPro" id="IPR040008">
    <property type="entry name" value="Ribosomal_mL46"/>
</dbReference>
<dbReference type="Proteomes" id="UP000030161">
    <property type="component" value="Unassembled WGS sequence"/>
</dbReference>
<dbReference type="Pfam" id="PF11788">
    <property type="entry name" value="MRP-L46"/>
    <property type="match status" value="1"/>
</dbReference>
<comment type="similarity">
    <text evidence="2">Belongs to the mitochondrion-specific ribosomal protein mL46 family.</text>
</comment>